<dbReference type="InterPro" id="IPR029787">
    <property type="entry name" value="Nucleotide_cyclase"/>
</dbReference>
<dbReference type="SMART" id="SM00267">
    <property type="entry name" value="GGDEF"/>
    <property type="match status" value="1"/>
</dbReference>
<dbReference type="Gene3D" id="3.30.70.270">
    <property type="match status" value="1"/>
</dbReference>
<dbReference type="EMBL" id="FOJI01000016">
    <property type="protein sequence ID" value="SEW40424.1"/>
    <property type="molecule type" value="Genomic_DNA"/>
</dbReference>
<dbReference type="GO" id="GO:0071111">
    <property type="term" value="F:cyclic-guanylate-specific phosphodiesterase activity"/>
    <property type="evidence" value="ECO:0007669"/>
    <property type="project" value="InterPro"/>
</dbReference>
<gene>
    <name evidence="2" type="ORF">SAMN05421659_1169</name>
</gene>
<dbReference type="PROSITE" id="PS50887">
    <property type="entry name" value="GGDEF"/>
    <property type="match status" value="1"/>
</dbReference>
<evidence type="ECO:0000313" key="3">
    <source>
        <dbReference type="Proteomes" id="UP000199701"/>
    </source>
</evidence>
<dbReference type="AlphaFoldDB" id="A0A1I0RHU5"/>
<dbReference type="InterPro" id="IPR000160">
    <property type="entry name" value="GGDEF_dom"/>
</dbReference>
<dbReference type="Proteomes" id="UP000199701">
    <property type="component" value="Unassembled WGS sequence"/>
</dbReference>
<reference evidence="2 3" key="1">
    <citation type="submission" date="2016-10" db="EMBL/GenBank/DDBJ databases">
        <authorList>
            <person name="de Groot N.N."/>
        </authorList>
    </citation>
    <scope>NUCLEOTIDE SEQUENCE [LARGE SCALE GENOMIC DNA]</scope>
    <source>
        <strain evidence="2 3">DSM 9179</strain>
    </source>
</reference>
<accession>A0A1I0RHU5</accession>
<keyword evidence="3" id="KW-1185">Reference proteome</keyword>
<dbReference type="SUPFAM" id="SSF55785">
    <property type="entry name" value="PYP-like sensor domain (PAS domain)"/>
    <property type="match status" value="1"/>
</dbReference>
<feature type="domain" description="GGDEF" evidence="1">
    <location>
        <begin position="281"/>
        <end position="414"/>
    </location>
</feature>
<name>A0A1I0RHU5_9FIRM</name>
<dbReference type="InterPro" id="IPR050706">
    <property type="entry name" value="Cyclic-di-GMP_PDE-like"/>
</dbReference>
<dbReference type="Pfam" id="PF00990">
    <property type="entry name" value="GGDEF"/>
    <property type="match status" value="1"/>
</dbReference>
<dbReference type="InterPro" id="IPR043128">
    <property type="entry name" value="Rev_trsase/Diguanyl_cyclase"/>
</dbReference>
<dbReference type="InterPro" id="IPR035965">
    <property type="entry name" value="PAS-like_dom_sf"/>
</dbReference>
<proteinExistence type="predicted"/>
<dbReference type="SUPFAM" id="SSF55073">
    <property type="entry name" value="Nucleotide cyclase"/>
    <property type="match status" value="1"/>
</dbReference>
<sequence>MKKFDEYELTDGSAIIDNNFVIITANEALYRFMGILTLYTVIDIIHQVDLDDFIDVANSLRPNTEKSMVIRMKRFDNSYRWMLAKVKRFISNNDDYSTKEYIELHVSDILAVEKLKNNYNELLLKGDHIMAVEGNINFSYDCTTNVISFYSYVDNKLMQMSECPLSTWIKNLIDTDSISAEAVTESALLYDDFINCKSEFYYKIISNYFSFDNVPENLSIKASTIFENMKPSIIVGSIQNNDNCGIGYSRYTYLHARKHELFSFNEINDYVRENISLNPKCEISLILIEIDGFDVLKDTKGDDFVNELYSSVISTAKEIVGYRGVVGSYKFGTVYIAIKNIISDLSTRAFIESLRNQISWNYKLTNQNYDITFSIGISRRPINGKEYELLFKKSLRALEIAKEKGMNRYIIYLDNVHSDIK</sequence>
<dbReference type="PANTHER" id="PTHR33121">
    <property type="entry name" value="CYCLIC DI-GMP PHOSPHODIESTERASE PDEF"/>
    <property type="match status" value="1"/>
</dbReference>
<protein>
    <submittedName>
        <fullName evidence="2">GGDEF domain-containing protein, diguanylate cyclase (C-di-GMP synthetase) or its enzymatically inactive variants</fullName>
    </submittedName>
</protein>
<evidence type="ECO:0000313" key="2">
    <source>
        <dbReference type="EMBL" id="SEW40424.1"/>
    </source>
</evidence>
<organism evidence="2 3">
    <name type="scientific">[Clostridium] fimetarium</name>
    <dbReference type="NCBI Taxonomy" id="99656"/>
    <lineage>
        <taxon>Bacteria</taxon>
        <taxon>Bacillati</taxon>
        <taxon>Bacillota</taxon>
        <taxon>Clostridia</taxon>
        <taxon>Lachnospirales</taxon>
        <taxon>Lachnospiraceae</taxon>
    </lineage>
</organism>
<evidence type="ECO:0000259" key="1">
    <source>
        <dbReference type="PROSITE" id="PS50887"/>
    </source>
</evidence>
<dbReference type="STRING" id="99656.SAMN05421659_1169"/>
<dbReference type="PANTHER" id="PTHR33121:SF70">
    <property type="entry name" value="SIGNALING PROTEIN YKOW"/>
    <property type="match status" value="1"/>
</dbReference>